<name>A0A5C7W5H3_AQUAC</name>
<sequence length="128" mass="14231">MVNTPDAIHLTSLVDSIVPSLELTDFDADRRLLELPGRSLLIFTSTGCASCRWARRELPHMELGVDRLCWVDAAENGGLVQRYGVFHLPSLFLIEEGQFLGALHAPLRLAELTGALSQARRRIPEELP</sequence>
<dbReference type="CDD" id="cd02947">
    <property type="entry name" value="TRX_family"/>
    <property type="match status" value="1"/>
</dbReference>
<reference evidence="1 2" key="1">
    <citation type="submission" date="2018-09" db="EMBL/GenBank/DDBJ databases">
        <title>Metagenome Assembled Genomes from an Advanced Water Purification Facility.</title>
        <authorList>
            <person name="Stamps B.W."/>
            <person name="Spear J.R."/>
        </authorList>
    </citation>
    <scope>NUCLEOTIDE SEQUENCE [LARGE SCALE GENOMIC DNA]</scope>
    <source>
        <strain evidence="1">Bin_52_1</strain>
    </source>
</reference>
<evidence type="ECO:0000313" key="1">
    <source>
        <dbReference type="EMBL" id="TXI31688.1"/>
    </source>
</evidence>
<dbReference type="SUPFAM" id="SSF52833">
    <property type="entry name" value="Thioredoxin-like"/>
    <property type="match status" value="1"/>
</dbReference>
<dbReference type="Proteomes" id="UP000321110">
    <property type="component" value="Unassembled WGS sequence"/>
</dbReference>
<organism evidence="1 2">
    <name type="scientific">Aquipseudomonas alcaligenes</name>
    <name type="common">Pseudomonas alcaligenes</name>
    <dbReference type="NCBI Taxonomy" id="43263"/>
    <lineage>
        <taxon>Bacteria</taxon>
        <taxon>Pseudomonadati</taxon>
        <taxon>Pseudomonadota</taxon>
        <taxon>Gammaproteobacteria</taxon>
        <taxon>Pseudomonadales</taxon>
        <taxon>Pseudomonadaceae</taxon>
        <taxon>Aquipseudomonas</taxon>
    </lineage>
</organism>
<proteinExistence type="predicted"/>
<comment type="caution">
    <text evidence="1">The sequence shown here is derived from an EMBL/GenBank/DDBJ whole genome shotgun (WGS) entry which is preliminary data.</text>
</comment>
<evidence type="ECO:0000313" key="2">
    <source>
        <dbReference type="Proteomes" id="UP000321110"/>
    </source>
</evidence>
<dbReference type="Gene3D" id="3.40.30.10">
    <property type="entry name" value="Glutaredoxin"/>
    <property type="match status" value="1"/>
</dbReference>
<gene>
    <name evidence="1" type="ORF">E6Q69_10830</name>
</gene>
<dbReference type="InterPro" id="IPR036249">
    <property type="entry name" value="Thioredoxin-like_sf"/>
</dbReference>
<protein>
    <submittedName>
        <fullName evidence="1">Thioredoxin</fullName>
    </submittedName>
</protein>
<dbReference type="EMBL" id="SSFO01000178">
    <property type="protein sequence ID" value="TXI31688.1"/>
    <property type="molecule type" value="Genomic_DNA"/>
</dbReference>
<accession>A0A5C7W5H3</accession>
<dbReference type="AlphaFoldDB" id="A0A5C7W5H3"/>